<accession>A0ABX9U0G7</accession>
<protein>
    <submittedName>
        <fullName evidence="2">Uncharacterized protein</fullName>
    </submittedName>
</protein>
<keyword evidence="1" id="KW-0812">Transmembrane</keyword>
<dbReference type="EMBL" id="RCHC01000002">
    <property type="protein sequence ID" value="RLL23944.1"/>
    <property type="molecule type" value="Genomic_DNA"/>
</dbReference>
<feature type="transmembrane region" description="Helical" evidence="1">
    <location>
        <begin position="60"/>
        <end position="79"/>
    </location>
</feature>
<dbReference type="Proteomes" id="UP000280271">
    <property type="component" value="Unassembled WGS sequence"/>
</dbReference>
<keyword evidence="1" id="KW-0472">Membrane</keyword>
<reference evidence="2 3" key="1">
    <citation type="submission" date="2018-09" db="EMBL/GenBank/DDBJ databases">
        <title>The draft genome of Acinetobacter sp. strains.</title>
        <authorList>
            <person name="Qin J."/>
            <person name="Feng Y."/>
            <person name="Zong Z."/>
        </authorList>
    </citation>
    <scope>NUCLEOTIDE SEQUENCE [LARGE SCALE GENOMIC DNA]</scope>
    <source>
        <strain evidence="2 3">WCHAc060005</strain>
    </source>
</reference>
<sequence>MKIFAITLCLIGCLLFYFSHRHQNLFKQTLSKRYSYVGICFIVISLLVLFLSVPKLVAVYMWLMTMLVAWTFIPFVVLFKKNIPDEKANSTRNSA</sequence>
<gene>
    <name evidence="2" type="ORF">D9K81_02090</name>
</gene>
<evidence type="ECO:0000313" key="2">
    <source>
        <dbReference type="EMBL" id="RLL23944.1"/>
    </source>
</evidence>
<name>A0ABX9U0G7_9GAMM</name>
<evidence type="ECO:0000256" key="1">
    <source>
        <dbReference type="SAM" id="Phobius"/>
    </source>
</evidence>
<evidence type="ECO:0000313" key="3">
    <source>
        <dbReference type="Proteomes" id="UP000280271"/>
    </source>
</evidence>
<feature type="transmembrane region" description="Helical" evidence="1">
    <location>
        <begin position="34"/>
        <end position="53"/>
    </location>
</feature>
<organism evidence="2 3">
    <name type="scientific">Acinetobacter chengduensis</name>
    <dbReference type="NCBI Taxonomy" id="2420890"/>
    <lineage>
        <taxon>Bacteria</taxon>
        <taxon>Pseudomonadati</taxon>
        <taxon>Pseudomonadota</taxon>
        <taxon>Gammaproteobacteria</taxon>
        <taxon>Moraxellales</taxon>
        <taxon>Moraxellaceae</taxon>
        <taxon>Acinetobacter</taxon>
    </lineage>
</organism>
<proteinExistence type="predicted"/>
<keyword evidence="1" id="KW-1133">Transmembrane helix</keyword>
<keyword evidence="3" id="KW-1185">Reference proteome</keyword>
<comment type="caution">
    <text evidence="2">The sequence shown here is derived from an EMBL/GenBank/DDBJ whole genome shotgun (WGS) entry which is preliminary data.</text>
</comment>